<sequence length="424" mass="47380">MSNPAGAKSSMSFKRNWQSKREQATGAANLDRQDLVVQTEKLAVHKKGPEANQDLGEYTLFALIVRHSHGRKPPEYSPPEKAEAEVRLRYPQPSLPRILGPLPFPKNLIGTLRHTIAFADQDGYPDKYAEDLNAATIENNKLGKEIKKLIDDLTGEKAKTGDLTKRLADAQTAHAADLKKRDEEIAKTKNHDLEDHKAMEKLVFQLEYERASKAEVQKKLDQATTDLTAAEARLKAEAARIVDIIAHIATLEAQLEVEKREGDKIRERSQCQLDQAQADVKDLETLAEKRSKTIAQQAEEIMELDNTIKEKTLAFGNLETELKDKAKKELPTVVPGPKLRFKCNIRSESSSGNKNVFFDLNGAGGQNLPVHAIWEIFSVPGSNTRIIIKNAGNSFVLFSAGKHTIPRTEEINYKGDRTRTDCQM</sequence>
<evidence type="ECO:0000256" key="2">
    <source>
        <dbReference type="SAM" id="MobiDB-lite"/>
    </source>
</evidence>
<protein>
    <submittedName>
        <fullName evidence="3">Hard-surface inducible</fullName>
    </submittedName>
</protein>
<proteinExistence type="predicted"/>
<evidence type="ECO:0000256" key="1">
    <source>
        <dbReference type="SAM" id="Coils"/>
    </source>
</evidence>
<name>A0A8H5RHN7_9HYPO</name>
<keyword evidence="4" id="KW-1185">Reference proteome</keyword>
<dbReference type="OrthoDB" id="4332097at2759"/>
<evidence type="ECO:0000313" key="3">
    <source>
        <dbReference type="EMBL" id="KAF5633308.1"/>
    </source>
</evidence>
<keyword evidence="1" id="KW-0175">Coiled coil</keyword>
<dbReference type="AlphaFoldDB" id="A0A8H5RHN7"/>
<organism evidence="3 4">
    <name type="scientific">Fusarium tjaetaba</name>
    <dbReference type="NCBI Taxonomy" id="1567544"/>
    <lineage>
        <taxon>Eukaryota</taxon>
        <taxon>Fungi</taxon>
        <taxon>Dikarya</taxon>
        <taxon>Ascomycota</taxon>
        <taxon>Pezizomycotina</taxon>
        <taxon>Sordariomycetes</taxon>
        <taxon>Hypocreomycetidae</taxon>
        <taxon>Hypocreales</taxon>
        <taxon>Nectriaceae</taxon>
        <taxon>Fusarium</taxon>
        <taxon>Fusarium fujikuroi species complex</taxon>
    </lineage>
</organism>
<accession>A0A8H5RHN7</accession>
<dbReference type="EMBL" id="JAAQRI010000143">
    <property type="protein sequence ID" value="KAF5633308.1"/>
    <property type="molecule type" value="Genomic_DNA"/>
</dbReference>
<reference evidence="3 4" key="1">
    <citation type="submission" date="2020-05" db="EMBL/GenBank/DDBJ databases">
        <title>Identification and distribution of gene clusters putatively required for synthesis of sphingolipid metabolism inhibitors in phylogenetically diverse species of the filamentous fungus Fusarium.</title>
        <authorList>
            <person name="Kim H.-S."/>
            <person name="Busman M."/>
            <person name="Brown D.W."/>
            <person name="Divon H."/>
            <person name="Uhlig S."/>
            <person name="Proctor R.H."/>
        </authorList>
    </citation>
    <scope>NUCLEOTIDE SEQUENCE [LARGE SCALE GENOMIC DNA]</scope>
    <source>
        <strain evidence="3 4">NRRL 66243</strain>
    </source>
</reference>
<dbReference type="Proteomes" id="UP000530670">
    <property type="component" value="Unassembled WGS sequence"/>
</dbReference>
<gene>
    <name evidence="3" type="ORF">FTJAE_7205</name>
</gene>
<dbReference type="GeneID" id="59306169"/>
<comment type="caution">
    <text evidence="3">The sequence shown here is derived from an EMBL/GenBank/DDBJ whole genome shotgun (WGS) entry which is preliminary data.</text>
</comment>
<evidence type="ECO:0000313" key="4">
    <source>
        <dbReference type="Proteomes" id="UP000530670"/>
    </source>
</evidence>
<feature type="compositionally biased region" description="Polar residues" evidence="2">
    <location>
        <begin position="1"/>
        <end position="16"/>
    </location>
</feature>
<feature type="region of interest" description="Disordered" evidence="2">
    <location>
        <begin position="1"/>
        <end position="32"/>
    </location>
</feature>
<feature type="coiled-coil region" evidence="1">
    <location>
        <begin position="213"/>
        <end position="314"/>
    </location>
</feature>
<dbReference type="RefSeq" id="XP_037205690.1">
    <property type="nucleotide sequence ID" value="XM_037353899.1"/>
</dbReference>